<feature type="region of interest" description="Disordered" evidence="1">
    <location>
        <begin position="584"/>
        <end position="603"/>
    </location>
</feature>
<evidence type="ECO:0000313" key="3">
    <source>
        <dbReference type="Proteomes" id="UP000242287"/>
    </source>
</evidence>
<dbReference type="Pfam" id="PF08634">
    <property type="entry name" value="Pet127"/>
    <property type="match status" value="1"/>
</dbReference>
<dbReference type="InterPro" id="IPR013943">
    <property type="entry name" value="Pet127"/>
</dbReference>
<name>A0A2A9NWX1_9AGAR</name>
<dbReference type="AlphaFoldDB" id="A0A2A9NWX1"/>
<dbReference type="GO" id="GO:0005740">
    <property type="term" value="C:mitochondrial envelope"/>
    <property type="evidence" value="ECO:0007669"/>
    <property type="project" value="TreeGrafter"/>
</dbReference>
<evidence type="ECO:0000256" key="1">
    <source>
        <dbReference type="SAM" id="MobiDB-lite"/>
    </source>
</evidence>
<accession>A0A2A9NWX1</accession>
<reference evidence="2 3" key="1">
    <citation type="submission" date="2014-02" db="EMBL/GenBank/DDBJ databases">
        <title>Transposable element dynamics among asymbiotic and ectomycorrhizal Amanita fungi.</title>
        <authorList>
            <consortium name="DOE Joint Genome Institute"/>
            <person name="Hess J."/>
            <person name="Skrede I."/>
            <person name="Wolfe B."/>
            <person name="LaButti K."/>
            <person name="Ohm R.A."/>
            <person name="Grigoriev I.V."/>
            <person name="Pringle A."/>
        </authorList>
    </citation>
    <scope>NUCLEOTIDE SEQUENCE [LARGE SCALE GENOMIC DNA]</scope>
    <source>
        <strain evidence="2 3">SKay4041</strain>
    </source>
</reference>
<protein>
    <recommendedName>
        <fullName evidence="4">Pet127-domain-containing protein</fullName>
    </recommendedName>
</protein>
<evidence type="ECO:0000313" key="2">
    <source>
        <dbReference type="EMBL" id="PFH53954.1"/>
    </source>
</evidence>
<proteinExistence type="predicted"/>
<evidence type="ECO:0008006" key="4">
    <source>
        <dbReference type="Google" id="ProtNLM"/>
    </source>
</evidence>
<dbReference type="Proteomes" id="UP000242287">
    <property type="component" value="Unassembled WGS sequence"/>
</dbReference>
<keyword evidence="3" id="KW-1185">Reference proteome</keyword>
<dbReference type="PANTHER" id="PTHR31014:SF0">
    <property type="entry name" value="MITOCHONDRIAL TRANSLATION SYSTEM COMPONENT PET127-RELATED"/>
    <property type="match status" value="1"/>
</dbReference>
<dbReference type="STRING" id="703135.A0A2A9NWX1"/>
<dbReference type="PANTHER" id="PTHR31014">
    <property type="entry name" value="MITOCHONDRIAL TRANSLATION SYSTEM COMPONENT PET127-RELATED"/>
    <property type="match status" value="1"/>
</dbReference>
<organism evidence="2 3">
    <name type="scientific">Amanita thiersii Skay4041</name>
    <dbReference type="NCBI Taxonomy" id="703135"/>
    <lineage>
        <taxon>Eukaryota</taxon>
        <taxon>Fungi</taxon>
        <taxon>Dikarya</taxon>
        <taxon>Basidiomycota</taxon>
        <taxon>Agaricomycotina</taxon>
        <taxon>Agaricomycetes</taxon>
        <taxon>Agaricomycetidae</taxon>
        <taxon>Agaricales</taxon>
        <taxon>Pluteineae</taxon>
        <taxon>Amanitaceae</taxon>
        <taxon>Amanita</taxon>
    </lineage>
</organism>
<gene>
    <name evidence="2" type="ORF">AMATHDRAFT_136395</name>
</gene>
<dbReference type="EMBL" id="KZ301971">
    <property type="protein sequence ID" value="PFH53954.1"/>
    <property type="molecule type" value="Genomic_DNA"/>
</dbReference>
<dbReference type="GO" id="GO:0000964">
    <property type="term" value="P:mitochondrial RNA 5'-end processing"/>
    <property type="evidence" value="ECO:0007669"/>
    <property type="project" value="TreeGrafter"/>
</dbReference>
<dbReference type="OrthoDB" id="10249045at2759"/>
<sequence length="603" mass="70535">MIGRCREGWKSDWGEDKLRPNTNEFELIFENHQKSWDNNKDQYPIAYTRRIEGFIEPLNKPILEDLSPSYVQRPIPTLAHGLDRALFNPGTHWLRDPRSRVYNFSPWLEDLPTVTDFAFERLTGFVKSSRDEELWQLAEQEDKNFAGSTSSLTRMLCHIYFLLSGDKDVDTTTLTYSFRDKPATFSPGQRIPASVVFKYRDGRYAIDSHSDKYEYEDKNILTWMGTLLEKFLTIPPDKFKSYMRSHPPPADFKRPTREAFRFAKSQQFVMRSQLDCHDKRLPGTGVFDIKTRACLPIRHDLLNFEEHSGYLIRSQYGPVESFEKEYYDLIRSAFLKYSFQARIGNMDGVFVAYHNIAKMFGFQYIPIEEMDERLFGRGRGTGDKVFEKCIQILEVICQEIIQCFPGQSITCTVETKEGEDNMNIWVEPAEWDKTEERPVKQLQLYVSNYLGVRSVSGHRAIEECDSTREKWNIHWTISMLSQDVDRIWVAFRKAKERQFRAYNFPSGVDASEMPEFWARLNFGGKPPSENEAPYDEEYFRTANRQVQQLREMSRRGREEANRIAAEEAGKPKIVYGHGRPWLEEGVEEDAEKEVAVEEEEDGE</sequence>